<sequence>MALKRNLDRFLYKGSQLLTPDETSDDELQLDFKRQKPNGPESPLPILQKEEDNVVELGVSASLSSSSSSNKKTRFMGIKLSELVYPKSMYQGWELPLPISSEKEALTALKIERQQQQSPHQSDIHSNAGFSSGQLEFELEDFTIYKPGDKSKLSDWPRLNEDFEMVPLHTLEVSRGTHDLVVDGFLIVGAQKRYIQAVPFKLLSVAGYDDLESHSVPDIWIQSRLGTTEDIWYKLKTPAPEYNRYYRPFLWLADLGKHFVDYLLRHPETQLSHFRHDFYNWTAIHHGRSDIFQQWLKQFGRLDFRGVVAAHHEYLWKEATSIDDHLRHCPLWGEIIPDALGAVQLQAPYTNSRNRTTVTPFIFECFKNMYFAEVLEPRGSALYSVLAAQRARKNALGFFTESYVQNSSPQSPSQDGRSLIKTGSVITILRDVETKWKGTADVWYAYVRRLSKDKKGVFLEVIWLYRPEDTTLSNMTYPYRNELFFSDNCNCGDAKIRLSDVKGTIEVKWSPHEAPISDYFVRQKYCVENHSFITLDDRDFECRCNDHVPSAFEIALSKYQIRDTVLIEQDGMLEPVVITDFLRESNVVQVRRLLRSKRDCRNLHSRPNELVWTDQFLEISAETIRRDCHIIFMSADDVSNGIIPRLYDRGGQGDFFYIVCRSLQHHGKLVIRPLPYGFPGPMKLGLEPCKSSQPKMNMLSLFSGGGNFDRGLEEGGAVQTKWVVEWDEKAVHSYRANLPDPRTTNIFYGSVDDFLARAIDGNTDDTVPGIGQVDSLVGGSPCQGLSAMQPNRLSLQSLTNTSKIASVAAYIDHYRPAYALLENVTSMTWKCGENKDQSVFSQMLCALVAMGYQVKQYIWDAWSSGAAQSRSRLFISVAAPCLVPMSPLRASHAHPDGKWNKALGRAANGEAFGSRQFDAAPFPFLTAKESTADLPPLGDGQVRTCIEYPDHRPTLRTRPLLRHMIHHIPKAPLMQNVVKATKADVLPLPVLRHLQSQNLLRQGENSKAFTRINPEGLFPTILTCLTPHDAITGYGVHWDQDRYITLMEARRAQGYPDEDVLIGHSAAQWKIVGNSVPRQMALTLGLSLREAWTSNPSEQIDRVLSRLPPITAPVSTAARSQNSLQIQSLEVIIDHSSSIDKSEYTDWRGLTPDDRGTADDMETDTLDIIYVASSESVDGGLARGAQSPGSDAESSSSSEHHHDESSAVTSIVTNRYRT</sequence>
<dbReference type="GO" id="GO:0003886">
    <property type="term" value="F:DNA (cytosine-5-)-methyltransferase activity"/>
    <property type="evidence" value="ECO:0007669"/>
    <property type="project" value="UniProtKB-EC"/>
</dbReference>
<evidence type="ECO:0000256" key="2">
    <source>
        <dbReference type="ARBA" id="ARBA00011975"/>
    </source>
</evidence>
<keyword evidence="12" id="KW-1185">Reference proteome</keyword>
<evidence type="ECO:0000313" key="11">
    <source>
        <dbReference type="EMBL" id="KAF2436106.1"/>
    </source>
</evidence>
<evidence type="ECO:0000256" key="1">
    <source>
        <dbReference type="ARBA" id="ARBA00004123"/>
    </source>
</evidence>
<dbReference type="GO" id="GO:0032259">
    <property type="term" value="P:methylation"/>
    <property type="evidence" value="ECO:0007669"/>
    <property type="project" value="UniProtKB-KW"/>
</dbReference>
<keyword evidence="6" id="KW-0238">DNA-binding</keyword>
<dbReference type="EMBL" id="MU007011">
    <property type="protein sequence ID" value="KAF2436106.1"/>
    <property type="molecule type" value="Genomic_DNA"/>
</dbReference>
<comment type="similarity">
    <text evidence="8">Belongs to the class I-like SAM-binding methyltransferase superfamily. C5-methyltransferase family.</text>
</comment>
<protein>
    <recommendedName>
        <fullName evidence="2">DNA (cytosine-5-)-methyltransferase</fullName>
        <ecNumber evidence="2">2.1.1.37</ecNumber>
    </recommendedName>
</protein>
<dbReference type="Pfam" id="PF00145">
    <property type="entry name" value="DNA_methylase"/>
    <property type="match status" value="1"/>
</dbReference>
<reference evidence="11" key="1">
    <citation type="journal article" date="2020" name="Stud. Mycol.">
        <title>101 Dothideomycetes genomes: a test case for predicting lifestyles and emergence of pathogens.</title>
        <authorList>
            <person name="Haridas S."/>
            <person name="Albert R."/>
            <person name="Binder M."/>
            <person name="Bloem J."/>
            <person name="Labutti K."/>
            <person name="Salamov A."/>
            <person name="Andreopoulos B."/>
            <person name="Baker S."/>
            <person name="Barry K."/>
            <person name="Bills G."/>
            <person name="Bluhm B."/>
            <person name="Cannon C."/>
            <person name="Castanera R."/>
            <person name="Culley D."/>
            <person name="Daum C."/>
            <person name="Ezra D."/>
            <person name="Gonzalez J."/>
            <person name="Henrissat B."/>
            <person name="Kuo A."/>
            <person name="Liang C."/>
            <person name="Lipzen A."/>
            <person name="Lutzoni F."/>
            <person name="Magnuson J."/>
            <person name="Mondo S."/>
            <person name="Nolan M."/>
            <person name="Ohm R."/>
            <person name="Pangilinan J."/>
            <person name="Park H.-J."/>
            <person name="Ramirez L."/>
            <person name="Alfaro M."/>
            <person name="Sun H."/>
            <person name="Tritt A."/>
            <person name="Yoshinaga Y."/>
            <person name="Zwiers L.-H."/>
            <person name="Turgeon B."/>
            <person name="Goodwin S."/>
            <person name="Spatafora J."/>
            <person name="Crous P."/>
            <person name="Grigoriev I."/>
        </authorList>
    </citation>
    <scope>NUCLEOTIDE SEQUENCE</scope>
    <source>
        <strain evidence="11">CBS 130266</strain>
    </source>
</reference>
<dbReference type="InterPro" id="IPR043151">
    <property type="entry name" value="BAH_sf"/>
</dbReference>
<feature type="domain" description="BAH" evidence="10">
    <location>
        <begin position="418"/>
        <end position="536"/>
    </location>
</feature>
<dbReference type="PROSITE" id="PS00094">
    <property type="entry name" value="C5_MTASE_1"/>
    <property type="match status" value="1"/>
</dbReference>
<dbReference type="AlphaFoldDB" id="A0A9P4P3W1"/>
<gene>
    <name evidence="11" type="ORF">EJ08DRAFT_226344</name>
</gene>
<evidence type="ECO:0000256" key="4">
    <source>
        <dbReference type="ARBA" id="ARBA00022679"/>
    </source>
</evidence>
<keyword evidence="5 8" id="KW-0949">S-adenosyl-L-methionine</keyword>
<evidence type="ECO:0000313" key="12">
    <source>
        <dbReference type="Proteomes" id="UP000800235"/>
    </source>
</evidence>
<dbReference type="Gene3D" id="3.40.50.150">
    <property type="entry name" value="Vaccinia Virus protein VP39"/>
    <property type="match status" value="1"/>
</dbReference>
<evidence type="ECO:0000259" key="10">
    <source>
        <dbReference type="PROSITE" id="PS51038"/>
    </source>
</evidence>
<dbReference type="Gene3D" id="2.30.30.490">
    <property type="match status" value="2"/>
</dbReference>
<dbReference type="InterPro" id="IPR029063">
    <property type="entry name" value="SAM-dependent_MTases_sf"/>
</dbReference>
<dbReference type="GO" id="GO:0044027">
    <property type="term" value="P:negative regulation of gene expression via chromosomal CpG island methylation"/>
    <property type="evidence" value="ECO:0007669"/>
    <property type="project" value="TreeGrafter"/>
</dbReference>
<dbReference type="PROSITE" id="PS51038">
    <property type="entry name" value="BAH"/>
    <property type="match status" value="1"/>
</dbReference>
<evidence type="ECO:0000256" key="8">
    <source>
        <dbReference type="PROSITE-ProRule" id="PRU01016"/>
    </source>
</evidence>
<accession>A0A9P4P3W1</accession>
<dbReference type="Gene3D" id="3.90.120.10">
    <property type="entry name" value="DNA Methylase, subunit A, domain 2"/>
    <property type="match status" value="1"/>
</dbReference>
<dbReference type="InterPro" id="IPR057215">
    <property type="entry name" value="DUF7893"/>
</dbReference>
<dbReference type="InterPro" id="IPR050390">
    <property type="entry name" value="C5-Methyltransferase"/>
</dbReference>
<dbReference type="InterPro" id="IPR018117">
    <property type="entry name" value="C5_DNA_meth_AS"/>
</dbReference>
<comment type="subcellular location">
    <subcellularLocation>
        <location evidence="1">Nucleus</location>
    </subcellularLocation>
</comment>
<proteinExistence type="inferred from homology"/>
<dbReference type="Proteomes" id="UP000800235">
    <property type="component" value="Unassembled WGS sequence"/>
</dbReference>
<dbReference type="PROSITE" id="PS51679">
    <property type="entry name" value="SAM_MT_C5"/>
    <property type="match status" value="1"/>
</dbReference>
<name>A0A9P4P3W1_9PEZI</name>
<dbReference type="GO" id="GO:0003682">
    <property type="term" value="F:chromatin binding"/>
    <property type="evidence" value="ECO:0007669"/>
    <property type="project" value="InterPro"/>
</dbReference>
<evidence type="ECO:0000256" key="6">
    <source>
        <dbReference type="ARBA" id="ARBA00023125"/>
    </source>
</evidence>
<organism evidence="11 12">
    <name type="scientific">Tothia fuscella</name>
    <dbReference type="NCBI Taxonomy" id="1048955"/>
    <lineage>
        <taxon>Eukaryota</taxon>
        <taxon>Fungi</taxon>
        <taxon>Dikarya</taxon>
        <taxon>Ascomycota</taxon>
        <taxon>Pezizomycotina</taxon>
        <taxon>Dothideomycetes</taxon>
        <taxon>Pleosporomycetidae</taxon>
        <taxon>Venturiales</taxon>
        <taxon>Cylindrosympodiaceae</taxon>
        <taxon>Tothia</taxon>
    </lineage>
</organism>
<dbReference type="Pfam" id="PF25423">
    <property type="entry name" value="DUF7893"/>
    <property type="match status" value="1"/>
</dbReference>
<feature type="active site" evidence="8">
    <location>
        <position position="782"/>
    </location>
</feature>
<feature type="region of interest" description="Disordered" evidence="9">
    <location>
        <begin position="1177"/>
        <end position="1218"/>
    </location>
</feature>
<keyword evidence="4 8" id="KW-0808">Transferase</keyword>
<dbReference type="InterPro" id="IPR001525">
    <property type="entry name" value="C5_MeTfrase"/>
</dbReference>
<evidence type="ECO:0000256" key="9">
    <source>
        <dbReference type="SAM" id="MobiDB-lite"/>
    </source>
</evidence>
<dbReference type="InterPro" id="IPR001025">
    <property type="entry name" value="BAH_dom"/>
</dbReference>
<dbReference type="OrthoDB" id="5376140at2759"/>
<evidence type="ECO:0000256" key="3">
    <source>
        <dbReference type="ARBA" id="ARBA00022603"/>
    </source>
</evidence>
<dbReference type="EC" id="2.1.1.37" evidence="2"/>
<dbReference type="PANTHER" id="PTHR10629:SF54">
    <property type="entry name" value="DNA METHYLTRANSFERASE DIM-2"/>
    <property type="match status" value="1"/>
</dbReference>
<dbReference type="GO" id="GO:0005634">
    <property type="term" value="C:nucleus"/>
    <property type="evidence" value="ECO:0007669"/>
    <property type="project" value="UniProtKB-SubCell"/>
</dbReference>
<evidence type="ECO:0000256" key="5">
    <source>
        <dbReference type="ARBA" id="ARBA00022691"/>
    </source>
</evidence>
<dbReference type="SUPFAM" id="SSF53335">
    <property type="entry name" value="S-adenosyl-L-methionine-dependent methyltransferases"/>
    <property type="match status" value="1"/>
</dbReference>
<dbReference type="PRINTS" id="PR00105">
    <property type="entry name" value="C5METTRFRASE"/>
</dbReference>
<keyword evidence="7" id="KW-0539">Nucleus</keyword>
<keyword evidence="3 8" id="KW-0489">Methyltransferase</keyword>
<dbReference type="PANTHER" id="PTHR10629">
    <property type="entry name" value="CYTOSINE-SPECIFIC METHYLTRANSFERASE"/>
    <property type="match status" value="1"/>
</dbReference>
<comment type="caution">
    <text evidence="11">The sequence shown here is derived from an EMBL/GenBank/DDBJ whole genome shotgun (WGS) entry which is preliminary data.</text>
</comment>
<evidence type="ECO:0000256" key="7">
    <source>
        <dbReference type="ARBA" id="ARBA00023242"/>
    </source>
</evidence>
<dbReference type="GO" id="GO:0003677">
    <property type="term" value="F:DNA binding"/>
    <property type="evidence" value="ECO:0007669"/>
    <property type="project" value="UniProtKB-KW"/>
</dbReference>
<feature type="compositionally biased region" description="Polar residues" evidence="9">
    <location>
        <begin position="1208"/>
        <end position="1218"/>
    </location>
</feature>